<dbReference type="RefSeq" id="WP_334580371.1">
    <property type="nucleotide sequence ID" value="NZ_JBEZVE010000009.1"/>
</dbReference>
<protein>
    <submittedName>
        <fullName evidence="1">Uncharacterized protein</fullName>
    </submittedName>
</protein>
<reference evidence="1 2" key="1">
    <citation type="submission" date="2024-06" db="EMBL/GenBank/DDBJ databases">
        <title>The Natural Products Discovery Center: Release of the First 8490 Sequenced Strains for Exploring Actinobacteria Biosynthetic Diversity.</title>
        <authorList>
            <person name="Kalkreuter E."/>
            <person name="Kautsar S.A."/>
            <person name="Yang D."/>
            <person name="Bader C.D."/>
            <person name="Teijaro C.N."/>
            <person name="Fluegel L."/>
            <person name="Davis C.M."/>
            <person name="Simpson J.R."/>
            <person name="Lauterbach L."/>
            <person name="Steele A.D."/>
            <person name="Gui C."/>
            <person name="Meng S."/>
            <person name="Li G."/>
            <person name="Viehrig K."/>
            <person name="Ye F."/>
            <person name="Su P."/>
            <person name="Kiefer A.F."/>
            <person name="Nichols A."/>
            <person name="Cepeda A.J."/>
            <person name="Yan W."/>
            <person name="Fan B."/>
            <person name="Jiang Y."/>
            <person name="Adhikari A."/>
            <person name="Zheng C.-J."/>
            <person name="Schuster L."/>
            <person name="Cowan T.M."/>
            <person name="Smanski M.J."/>
            <person name="Chevrette M.G."/>
            <person name="De Carvalho L.P.S."/>
            <person name="Shen B."/>
        </authorList>
    </citation>
    <scope>NUCLEOTIDE SEQUENCE [LARGE SCALE GENOMIC DNA]</scope>
    <source>
        <strain evidence="1 2">NPDC033843</strain>
    </source>
</reference>
<gene>
    <name evidence="1" type="ORF">AB0E89_18490</name>
</gene>
<dbReference type="Proteomes" id="UP001550739">
    <property type="component" value="Unassembled WGS sequence"/>
</dbReference>
<proteinExistence type="predicted"/>
<accession>A0ABV2ZIZ8</accession>
<sequence length="61" mass="7487">MFQNAVKNGRAARHPEKVRGTEWEMWRIFYHVWIDEARPWSGIQWFMRGTDITEQMKDYTP</sequence>
<comment type="caution">
    <text evidence="1">The sequence shown here is derived from an EMBL/GenBank/DDBJ whole genome shotgun (WGS) entry which is preliminary data.</text>
</comment>
<name>A0ABV2ZIZ8_9ACTN</name>
<keyword evidence="2" id="KW-1185">Reference proteome</keyword>
<evidence type="ECO:0000313" key="2">
    <source>
        <dbReference type="Proteomes" id="UP001550739"/>
    </source>
</evidence>
<dbReference type="EMBL" id="JBEZVE010000009">
    <property type="protein sequence ID" value="MEU3782534.1"/>
    <property type="molecule type" value="Genomic_DNA"/>
</dbReference>
<organism evidence="1 2">
    <name type="scientific">Streptomyces sp. 900129855</name>
    <dbReference type="NCBI Taxonomy" id="3155129"/>
    <lineage>
        <taxon>Bacteria</taxon>
        <taxon>Bacillati</taxon>
        <taxon>Actinomycetota</taxon>
        <taxon>Actinomycetes</taxon>
        <taxon>Kitasatosporales</taxon>
        <taxon>Streptomycetaceae</taxon>
        <taxon>Streptomyces</taxon>
    </lineage>
</organism>
<evidence type="ECO:0000313" key="1">
    <source>
        <dbReference type="EMBL" id="MEU3782534.1"/>
    </source>
</evidence>